<protein>
    <recommendedName>
        <fullName evidence="4">Topoisomerase I damage affected protein 2</fullName>
    </recommendedName>
</protein>
<feature type="region of interest" description="Disordered" evidence="1">
    <location>
        <begin position="1"/>
        <end position="33"/>
    </location>
</feature>
<gene>
    <name evidence="2" type="ORF">RDB_LOCUS79921</name>
</gene>
<accession>A0A8H3B0S7</accession>
<organism evidence="2 3">
    <name type="scientific">Rhizoctonia solani</name>
    <dbReference type="NCBI Taxonomy" id="456999"/>
    <lineage>
        <taxon>Eukaryota</taxon>
        <taxon>Fungi</taxon>
        <taxon>Dikarya</taxon>
        <taxon>Basidiomycota</taxon>
        <taxon>Agaricomycotina</taxon>
        <taxon>Agaricomycetes</taxon>
        <taxon>Cantharellales</taxon>
        <taxon>Ceratobasidiaceae</taxon>
        <taxon>Rhizoctonia</taxon>
    </lineage>
</organism>
<reference evidence="2" key="1">
    <citation type="submission" date="2021-01" db="EMBL/GenBank/DDBJ databases">
        <authorList>
            <person name="Kaushik A."/>
        </authorList>
    </citation>
    <scope>NUCLEOTIDE SEQUENCE</scope>
    <source>
        <strain evidence="2">AG2-2IIIB</strain>
    </source>
</reference>
<evidence type="ECO:0008006" key="4">
    <source>
        <dbReference type="Google" id="ProtNLM"/>
    </source>
</evidence>
<proteinExistence type="predicted"/>
<dbReference type="GO" id="GO:0005737">
    <property type="term" value="C:cytoplasm"/>
    <property type="evidence" value="ECO:0007669"/>
    <property type="project" value="TreeGrafter"/>
</dbReference>
<sequence length="157" mass="17717">MSEKMLSPRVRSPNLQSPTGQRTVLQASAPPKKFDSDQLRGYVKKLLPSTLQGMVWDSKDRDQSKAWTKEIGERVKARMLGKCMVSRLLEFWTYGLTIEIEPSGFKYIVTTQINENLGQGGRAGLACHWEDSDACIQEMYTNDSLICICIAFAIRIP</sequence>
<dbReference type="GO" id="GO:0007018">
    <property type="term" value="P:microtubule-based movement"/>
    <property type="evidence" value="ECO:0007669"/>
    <property type="project" value="TreeGrafter"/>
</dbReference>
<dbReference type="PANTHER" id="PTHR21255">
    <property type="entry name" value="T-COMPLEX-ASSOCIATED-TESTIS-EXPRESSED 1/ DYNEIN LIGHT CHAIN"/>
    <property type="match status" value="1"/>
</dbReference>
<feature type="compositionally biased region" description="Polar residues" evidence="1">
    <location>
        <begin position="13"/>
        <end position="26"/>
    </location>
</feature>
<dbReference type="Gene3D" id="3.30.1140.40">
    <property type="entry name" value="Tctex-1"/>
    <property type="match status" value="1"/>
</dbReference>
<dbReference type="InterPro" id="IPR038586">
    <property type="entry name" value="Tctex-1-like_sf"/>
</dbReference>
<dbReference type="InterPro" id="IPR005334">
    <property type="entry name" value="Tctex-1-like"/>
</dbReference>
<dbReference type="EMBL" id="CAJMWT010002505">
    <property type="protein sequence ID" value="CAE6445174.1"/>
    <property type="molecule type" value="Genomic_DNA"/>
</dbReference>
<evidence type="ECO:0000313" key="3">
    <source>
        <dbReference type="Proteomes" id="UP000663843"/>
    </source>
</evidence>
<evidence type="ECO:0000256" key="1">
    <source>
        <dbReference type="SAM" id="MobiDB-lite"/>
    </source>
</evidence>
<dbReference type="GO" id="GO:0045505">
    <property type="term" value="F:dynein intermediate chain binding"/>
    <property type="evidence" value="ECO:0007669"/>
    <property type="project" value="TreeGrafter"/>
</dbReference>
<dbReference type="GO" id="GO:0005868">
    <property type="term" value="C:cytoplasmic dynein complex"/>
    <property type="evidence" value="ECO:0007669"/>
    <property type="project" value="TreeGrafter"/>
</dbReference>
<dbReference type="Pfam" id="PF03645">
    <property type="entry name" value="Tctex-1"/>
    <property type="match status" value="1"/>
</dbReference>
<dbReference type="CDD" id="cd21459">
    <property type="entry name" value="DLC-like_TCTEX1D2"/>
    <property type="match status" value="1"/>
</dbReference>
<name>A0A8H3B0S7_9AGAM</name>
<dbReference type="PANTHER" id="PTHR21255:SF7">
    <property type="entry name" value="DYNEIN LIGHT CHAIN TCTEX-TYPE PROTEIN 2B"/>
    <property type="match status" value="1"/>
</dbReference>
<comment type="caution">
    <text evidence="2">The sequence shown here is derived from an EMBL/GenBank/DDBJ whole genome shotgun (WGS) entry which is preliminary data.</text>
</comment>
<dbReference type="Proteomes" id="UP000663843">
    <property type="component" value="Unassembled WGS sequence"/>
</dbReference>
<dbReference type="AlphaFoldDB" id="A0A8H3B0S7"/>
<evidence type="ECO:0000313" key="2">
    <source>
        <dbReference type="EMBL" id="CAE6445174.1"/>
    </source>
</evidence>